<dbReference type="InterPro" id="IPR020393">
    <property type="entry name" value="Uncharacterised_YusU"/>
</dbReference>
<dbReference type="EMBL" id="JAUSTY010000015">
    <property type="protein sequence ID" value="MDQ0167371.1"/>
    <property type="molecule type" value="Genomic_DNA"/>
</dbReference>
<gene>
    <name evidence="1" type="ORF">J2S11_003296</name>
</gene>
<keyword evidence="2" id="KW-1185">Reference proteome</keyword>
<protein>
    <recommendedName>
        <fullName evidence="3">DUF2573 family protein</fullName>
    </recommendedName>
</protein>
<dbReference type="Pfam" id="PF10835">
    <property type="entry name" value="DUF2573"/>
    <property type="match status" value="1"/>
</dbReference>
<dbReference type="RefSeq" id="WP_307396246.1">
    <property type="nucleotide sequence ID" value="NZ_BAAADK010000002.1"/>
</dbReference>
<organism evidence="1 2">
    <name type="scientific">Caldalkalibacillus horti</name>
    <dbReference type="NCBI Taxonomy" id="77523"/>
    <lineage>
        <taxon>Bacteria</taxon>
        <taxon>Bacillati</taxon>
        <taxon>Bacillota</taxon>
        <taxon>Bacilli</taxon>
        <taxon>Bacillales</taxon>
        <taxon>Bacillaceae</taxon>
        <taxon>Caldalkalibacillus</taxon>
    </lineage>
</organism>
<evidence type="ECO:0000313" key="2">
    <source>
        <dbReference type="Proteomes" id="UP001235840"/>
    </source>
</evidence>
<reference evidence="1 2" key="1">
    <citation type="submission" date="2023-07" db="EMBL/GenBank/DDBJ databases">
        <title>Genomic Encyclopedia of Type Strains, Phase IV (KMG-IV): sequencing the most valuable type-strain genomes for metagenomic binning, comparative biology and taxonomic classification.</title>
        <authorList>
            <person name="Goeker M."/>
        </authorList>
    </citation>
    <scope>NUCLEOTIDE SEQUENCE [LARGE SCALE GENOMIC DNA]</scope>
    <source>
        <strain evidence="1 2">DSM 12751</strain>
    </source>
</reference>
<accession>A0ABT9W2A5</accession>
<proteinExistence type="predicted"/>
<name>A0ABT9W2A5_9BACI</name>
<sequence>MDEFEQEFERFVQKYAELLTGDSSTEVLRKVKLFSLYSHISKTMPDLAKHWMADNPDAKLQIKQIFDELQTLNREHKQKDQS</sequence>
<evidence type="ECO:0008006" key="3">
    <source>
        <dbReference type="Google" id="ProtNLM"/>
    </source>
</evidence>
<evidence type="ECO:0000313" key="1">
    <source>
        <dbReference type="EMBL" id="MDQ0167371.1"/>
    </source>
</evidence>
<comment type="caution">
    <text evidence="1">The sequence shown here is derived from an EMBL/GenBank/DDBJ whole genome shotgun (WGS) entry which is preliminary data.</text>
</comment>
<dbReference type="Proteomes" id="UP001235840">
    <property type="component" value="Unassembled WGS sequence"/>
</dbReference>